<feature type="domain" description="EAL" evidence="4">
    <location>
        <begin position="447"/>
        <end position="700"/>
    </location>
</feature>
<evidence type="ECO:0000259" key="2">
    <source>
        <dbReference type="PROSITE" id="PS50112"/>
    </source>
</evidence>
<evidence type="ECO:0000259" key="3">
    <source>
        <dbReference type="PROSITE" id="PS50113"/>
    </source>
</evidence>
<feature type="domain" description="PAS" evidence="2">
    <location>
        <begin position="43"/>
        <end position="100"/>
    </location>
</feature>
<dbReference type="Pfam" id="PF00990">
    <property type="entry name" value="GGDEF"/>
    <property type="match status" value="1"/>
</dbReference>
<dbReference type="EMBL" id="JACBYW010000007">
    <property type="protein sequence ID" value="NYH80424.1"/>
    <property type="molecule type" value="Genomic_DNA"/>
</dbReference>
<dbReference type="NCBIfam" id="TIGR00229">
    <property type="entry name" value="sensory_box"/>
    <property type="match status" value="2"/>
</dbReference>
<dbReference type="InterPro" id="IPR000700">
    <property type="entry name" value="PAS-assoc_C"/>
</dbReference>
<dbReference type="Gene3D" id="3.20.20.450">
    <property type="entry name" value="EAL domain"/>
    <property type="match status" value="1"/>
</dbReference>
<dbReference type="CDD" id="cd01949">
    <property type="entry name" value="GGDEF"/>
    <property type="match status" value="1"/>
</dbReference>
<dbReference type="PROSITE" id="PS50113">
    <property type="entry name" value="PAC"/>
    <property type="match status" value="1"/>
</dbReference>
<dbReference type="Gene3D" id="3.30.450.20">
    <property type="entry name" value="PAS domain"/>
    <property type="match status" value="2"/>
</dbReference>
<dbReference type="InterPro" id="IPR001633">
    <property type="entry name" value="EAL_dom"/>
</dbReference>
<dbReference type="SUPFAM" id="SSF55073">
    <property type="entry name" value="Nucleotide cyclase"/>
    <property type="match status" value="1"/>
</dbReference>
<dbReference type="Gene3D" id="3.30.70.270">
    <property type="match status" value="1"/>
</dbReference>
<comment type="caution">
    <text evidence="6">The sequence shown here is derived from an EMBL/GenBank/DDBJ whole genome shotgun (WGS) entry which is preliminary data.</text>
</comment>
<evidence type="ECO:0000256" key="1">
    <source>
        <dbReference type="SAM" id="MobiDB-lite"/>
    </source>
</evidence>
<reference evidence="6 7" key="1">
    <citation type="submission" date="2020-07" db="EMBL/GenBank/DDBJ databases">
        <title>Genomic Encyclopedia of Type Strains, Phase III (KMG-III): the genomes of soil and plant-associated and newly described type strains.</title>
        <authorList>
            <person name="Whitman W."/>
        </authorList>
    </citation>
    <scope>NUCLEOTIDE SEQUENCE [LARGE SCALE GENOMIC DNA]</scope>
    <source>
        <strain evidence="6 7">CECT 8576</strain>
    </source>
</reference>
<dbReference type="InterPro" id="IPR000014">
    <property type="entry name" value="PAS"/>
</dbReference>
<dbReference type="PANTHER" id="PTHR44757:SF2">
    <property type="entry name" value="BIOFILM ARCHITECTURE MAINTENANCE PROTEIN MBAA"/>
    <property type="match status" value="1"/>
</dbReference>
<keyword evidence="7" id="KW-1185">Reference proteome</keyword>
<evidence type="ECO:0000259" key="5">
    <source>
        <dbReference type="PROSITE" id="PS50887"/>
    </source>
</evidence>
<dbReference type="SUPFAM" id="SSF141868">
    <property type="entry name" value="EAL domain-like"/>
    <property type="match status" value="1"/>
</dbReference>
<dbReference type="InterPro" id="IPR052155">
    <property type="entry name" value="Biofilm_reg_signaling"/>
</dbReference>
<evidence type="ECO:0000313" key="7">
    <source>
        <dbReference type="Proteomes" id="UP000548304"/>
    </source>
</evidence>
<dbReference type="NCBIfam" id="TIGR00254">
    <property type="entry name" value="GGDEF"/>
    <property type="match status" value="1"/>
</dbReference>
<evidence type="ECO:0000259" key="4">
    <source>
        <dbReference type="PROSITE" id="PS50883"/>
    </source>
</evidence>
<feature type="domain" description="GGDEF" evidence="5">
    <location>
        <begin position="306"/>
        <end position="438"/>
    </location>
</feature>
<dbReference type="Pfam" id="PF13426">
    <property type="entry name" value="PAS_9"/>
    <property type="match status" value="1"/>
</dbReference>
<dbReference type="InterPro" id="IPR043128">
    <property type="entry name" value="Rev_trsase/Diguanyl_cyclase"/>
</dbReference>
<dbReference type="SMART" id="SM00052">
    <property type="entry name" value="EAL"/>
    <property type="match status" value="1"/>
</dbReference>
<feature type="domain" description="PAC" evidence="3">
    <location>
        <begin position="102"/>
        <end position="154"/>
    </location>
</feature>
<dbReference type="RefSeq" id="WP_179536770.1">
    <property type="nucleotide sequence ID" value="NZ_JACBYW010000007.1"/>
</dbReference>
<dbReference type="InterPro" id="IPR000160">
    <property type="entry name" value="GGDEF_dom"/>
</dbReference>
<name>A0A852YZE1_9ACTN</name>
<dbReference type="InterPro" id="IPR035919">
    <property type="entry name" value="EAL_sf"/>
</dbReference>
<evidence type="ECO:0000313" key="6">
    <source>
        <dbReference type="EMBL" id="NYH80424.1"/>
    </source>
</evidence>
<dbReference type="Pfam" id="PF00989">
    <property type="entry name" value="PAS"/>
    <property type="match status" value="1"/>
</dbReference>
<dbReference type="SUPFAM" id="SSF55785">
    <property type="entry name" value="PYP-like sensor domain (PAS domain)"/>
    <property type="match status" value="2"/>
</dbReference>
<sequence>MSEQHPPWTGSVPDERHPGTTRLHSEAEARLGLLAAGIRECAIVVLDATGRVESWGSGAEHILGYSAEEVIGHHVPVLTRTEETAADHAERRLARAAESGEHVEEGWCPRRDGTRFWAHVMVFPRWSADGNVCGFLQVIRDDTEAGARQQRSSRRFSDLFDLTPVGIGLFDVTGHVLDANEALCELLGYRMHELKAMPAVGLLHPGDRGTGLLAEETASAGLNQPRTQQRVLLRADGRTATCEVHSTCSVADDGSRFWLVVFQDITEQERRTEALRHQATHDELTGLLNRTGLDELLETMLHGGAERVAVLFCDLDNFKRVNDALGHEGGDELLTAVARRLTEGLPPGCTPARLSADEYLIICPDIDSVGGLESFATWVAELLRTVVPLRGQLISVSASVGAATLDRDTIGANLLRYADTAMFHAKSKGPGSVSLASPNLIGARAGQLGLEEQLRDALENDSLTLYYQPILAQDGSVVMAEALMRWSHPDRGLLSPAVILPVAEQGNLLRTLDRWVLHAALAEAATWPEQHGTPVSVAVNLVDLLPHDPEFVEEVAAAITASGIQPHRVVLEMVETSLVELPTRPHQAMVELAERGVRFALDDFGTGYSSLARLKDLPAQILKLDRQFVSNVETDPADVAIAQAMIGMGHAMERSCVAEGVETTGQFHILDELGIDFYQGWLFSYPLPPRRIRAYLESTAGSPDRT</sequence>
<dbReference type="PROSITE" id="PS50883">
    <property type="entry name" value="EAL"/>
    <property type="match status" value="1"/>
</dbReference>
<organism evidence="6 7">
    <name type="scientific">Actinopolyspora biskrensis</name>
    <dbReference type="NCBI Taxonomy" id="1470178"/>
    <lineage>
        <taxon>Bacteria</taxon>
        <taxon>Bacillati</taxon>
        <taxon>Actinomycetota</taxon>
        <taxon>Actinomycetes</taxon>
        <taxon>Actinopolysporales</taxon>
        <taxon>Actinopolysporaceae</taxon>
        <taxon>Actinopolyspora</taxon>
    </lineage>
</organism>
<gene>
    <name evidence="6" type="ORF">FHR84_003781</name>
</gene>
<dbReference type="GO" id="GO:0006355">
    <property type="term" value="P:regulation of DNA-templated transcription"/>
    <property type="evidence" value="ECO:0007669"/>
    <property type="project" value="InterPro"/>
</dbReference>
<dbReference type="SMART" id="SM00091">
    <property type="entry name" value="PAS"/>
    <property type="match status" value="2"/>
</dbReference>
<proteinExistence type="predicted"/>
<dbReference type="SMART" id="SM00267">
    <property type="entry name" value="GGDEF"/>
    <property type="match status" value="1"/>
</dbReference>
<dbReference type="PANTHER" id="PTHR44757">
    <property type="entry name" value="DIGUANYLATE CYCLASE DGCP"/>
    <property type="match status" value="1"/>
</dbReference>
<protein>
    <submittedName>
        <fullName evidence="6">Diguanylate cyclase (GGDEF)-like protein/PAS domain S-box-containing protein</fullName>
    </submittedName>
</protein>
<dbReference type="CDD" id="cd00130">
    <property type="entry name" value="PAS"/>
    <property type="match status" value="2"/>
</dbReference>
<dbReference type="InterPro" id="IPR029787">
    <property type="entry name" value="Nucleotide_cyclase"/>
</dbReference>
<dbReference type="InterPro" id="IPR013767">
    <property type="entry name" value="PAS_fold"/>
</dbReference>
<dbReference type="CDD" id="cd01948">
    <property type="entry name" value="EAL"/>
    <property type="match status" value="1"/>
</dbReference>
<dbReference type="Pfam" id="PF00563">
    <property type="entry name" value="EAL"/>
    <property type="match status" value="1"/>
</dbReference>
<feature type="region of interest" description="Disordered" evidence="1">
    <location>
        <begin position="1"/>
        <end position="20"/>
    </location>
</feature>
<dbReference type="InterPro" id="IPR035965">
    <property type="entry name" value="PAS-like_dom_sf"/>
</dbReference>
<dbReference type="PROSITE" id="PS50112">
    <property type="entry name" value="PAS"/>
    <property type="match status" value="2"/>
</dbReference>
<dbReference type="PROSITE" id="PS50887">
    <property type="entry name" value="GGDEF"/>
    <property type="match status" value="1"/>
</dbReference>
<dbReference type="Proteomes" id="UP000548304">
    <property type="component" value="Unassembled WGS sequence"/>
</dbReference>
<dbReference type="AlphaFoldDB" id="A0A852YZE1"/>
<feature type="domain" description="PAS" evidence="2">
    <location>
        <begin position="152"/>
        <end position="208"/>
    </location>
</feature>
<accession>A0A852YZE1</accession>